<dbReference type="Pfam" id="PF10174">
    <property type="entry name" value="Cast"/>
    <property type="match status" value="1"/>
</dbReference>
<sequence length="351" mass="41145">IFLFTSFQIDLLEETIRERDCELNLIRTRLNSSPGVIQEKKLQDEINRLVQERDLWRKRFNEEHECLAIERKRDGEAHEKENKDLRIAIASVLLIFTLCKKQTLVKPLLIKSRVFIESQNEKINDMVRQTEALTKENSLYKELNKTNGVDLLKAEIERLNQAVDESRSESVLMHKDRRIEELEEALKESVSITAEREMAVAQQKLNSQRAEQRIAALKDELKTMQEQYDELSIQLKQLRQEKVQSDATIKTMQEERKRYVDEVMQLKGEVLLAAIEEKDAHIAFLENFHGRKSSEEIDNVKKQKEELLQRLKEENARRVKLHNDPTLNFTDHFPKVSGIDLVDDEGDGIWA</sequence>
<keyword evidence="1" id="KW-0175">Coiled coil</keyword>
<comment type="caution">
    <text evidence="2">The sequence shown here is derived from an EMBL/GenBank/DDBJ whole genome shotgun (WGS) entry which is preliminary data.</text>
</comment>
<reference evidence="2 3" key="1">
    <citation type="submission" date="2015-04" db="EMBL/GenBank/DDBJ databases">
        <title>Draft genome of the roundworm Trichinella nativa.</title>
        <authorList>
            <person name="Mitreva M."/>
        </authorList>
    </citation>
    <scope>NUCLEOTIDE SEQUENCE [LARGE SCALE GENOMIC DNA]</scope>
    <source>
        <strain evidence="2 3">ISS45</strain>
    </source>
</reference>
<proteinExistence type="predicted"/>
<gene>
    <name evidence="2" type="ORF">D917_04442</name>
</gene>
<dbReference type="EMBL" id="LVZM01023465">
    <property type="protein sequence ID" value="OUC39976.1"/>
    <property type="molecule type" value="Genomic_DNA"/>
</dbReference>
<organism evidence="2 3">
    <name type="scientific">Trichinella nativa</name>
    <dbReference type="NCBI Taxonomy" id="6335"/>
    <lineage>
        <taxon>Eukaryota</taxon>
        <taxon>Metazoa</taxon>
        <taxon>Ecdysozoa</taxon>
        <taxon>Nematoda</taxon>
        <taxon>Enoplea</taxon>
        <taxon>Dorylaimia</taxon>
        <taxon>Trichinellida</taxon>
        <taxon>Trichinellidae</taxon>
        <taxon>Trichinella</taxon>
    </lineage>
</organism>
<dbReference type="InterPro" id="IPR019323">
    <property type="entry name" value="ELKS/CAST"/>
</dbReference>
<accession>A0A1Y3E810</accession>
<dbReference type="AlphaFoldDB" id="A0A1Y3E810"/>
<name>A0A1Y3E810_9BILA</name>
<evidence type="ECO:0008006" key="4">
    <source>
        <dbReference type="Google" id="ProtNLM"/>
    </source>
</evidence>
<feature type="non-terminal residue" evidence="2">
    <location>
        <position position="1"/>
    </location>
</feature>
<dbReference type="Proteomes" id="UP000243006">
    <property type="component" value="Unassembled WGS sequence"/>
</dbReference>
<evidence type="ECO:0000313" key="2">
    <source>
        <dbReference type="EMBL" id="OUC39976.1"/>
    </source>
</evidence>
<evidence type="ECO:0000313" key="3">
    <source>
        <dbReference type="Proteomes" id="UP000243006"/>
    </source>
</evidence>
<feature type="coiled-coil region" evidence="1">
    <location>
        <begin position="116"/>
        <end position="324"/>
    </location>
</feature>
<evidence type="ECO:0000256" key="1">
    <source>
        <dbReference type="SAM" id="Coils"/>
    </source>
</evidence>
<protein>
    <recommendedName>
        <fullName evidence="4">E3 ubiquitin protein ligase</fullName>
    </recommendedName>
</protein>